<comment type="function">
    <text evidence="18">May function as adapter protein. Involved in the formation of clusters of actin bundles. Plays a role in the reorganization of the actin cytoskeleton in response to bacterial infection.</text>
</comment>
<evidence type="ECO:0000259" key="27">
    <source>
        <dbReference type="PROSITE" id="PS50002"/>
    </source>
</evidence>
<gene>
    <name evidence="29" type="ORF">SUZIE_123965</name>
</gene>
<dbReference type="InterPro" id="IPR010482">
    <property type="entry name" value="TECPR1-like_DysF"/>
</dbReference>
<feature type="domain" description="IMD" evidence="28">
    <location>
        <begin position="1"/>
        <end position="232"/>
    </location>
</feature>
<dbReference type="GO" id="GO:0005765">
    <property type="term" value="C:lysosomal membrane"/>
    <property type="evidence" value="ECO:0007669"/>
    <property type="project" value="UniProtKB-SubCell"/>
</dbReference>
<keyword evidence="15" id="KW-0206">Cytoskeleton</keyword>
<evidence type="ECO:0000259" key="28">
    <source>
        <dbReference type="PROSITE" id="PS51338"/>
    </source>
</evidence>
<evidence type="ECO:0000256" key="15">
    <source>
        <dbReference type="ARBA" id="ARBA00023212"/>
    </source>
</evidence>
<evidence type="ECO:0000256" key="7">
    <source>
        <dbReference type="ARBA" id="ARBA00022490"/>
    </source>
</evidence>
<evidence type="ECO:0000256" key="16">
    <source>
        <dbReference type="ARBA" id="ARBA00023228"/>
    </source>
</evidence>
<evidence type="ECO:0000256" key="14">
    <source>
        <dbReference type="ARBA" id="ARBA00023203"/>
    </source>
</evidence>
<evidence type="ECO:0000256" key="24">
    <source>
        <dbReference type="PROSITE-ProRule" id="PRU00192"/>
    </source>
</evidence>
<protein>
    <recommendedName>
        <fullName evidence="22">BAR/IMD domain-containing adapter protein 2-like 1</fullName>
    </recommendedName>
    <alternativeName>
        <fullName evidence="23">Brain-specific angiogenesis inhibitor 1-associated protein 2-like protein 1</fullName>
    </alternativeName>
    <alternativeName>
        <fullName evidence="5">Tectonin beta-propeller repeat-containing protein 1</fullName>
    </alternativeName>
</protein>
<dbReference type="InterPro" id="IPR006614">
    <property type="entry name" value="Peroxin/Ferlin"/>
</dbReference>
<evidence type="ECO:0000256" key="4">
    <source>
        <dbReference type="ARBA" id="ARBA00005966"/>
    </source>
</evidence>
<dbReference type="PROSITE" id="PS51338">
    <property type="entry name" value="IMD"/>
    <property type="match status" value="1"/>
</dbReference>
<dbReference type="SMART" id="SM00693">
    <property type="entry name" value="DysFN"/>
    <property type="match status" value="2"/>
</dbReference>
<evidence type="ECO:0000256" key="19">
    <source>
        <dbReference type="ARBA" id="ARBA00059274"/>
    </source>
</evidence>
<dbReference type="InterPro" id="IPR051513">
    <property type="entry name" value="Tectonin_beta-prop"/>
</dbReference>
<dbReference type="PROSITE" id="PS50002">
    <property type="entry name" value="SH3"/>
    <property type="match status" value="1"/>
</dbReference>
<dbReference type="InterPro" id="IPR030060">
    <property type="entry name" value="Baiap2l1_I-BAR_dom"/>
</dbReference>
<dbReference type="GO" id="GO:0030833">
    <property type="term" value="P:regulation of actin filament polymerization"/>
    <property type="evidence" value="ECO:0007669"/>
    <property type="project" value="InterPro"/>
</dbReference>
<dbReference type="CDD" id="cd13300">
    <property type="entry name" value="PH1_TECPR1"/>
    <property type="match status" value="1"/>
</dbReference>
<dbReference type="Gene3D" id="2.30.29.30">
    <property type="entry name" value="Pleckstrin-homology domain (PH domain)/Phosphotyrosine-binding domain (PTB)"/>
    <property type="match status" value="1"/>
</dbReference>
<dbReference type="EMBL" id="JAATJV010209300">
    <property type="protein sequence ID" value="MBZ3873644.1"/>
    <property type="molecule type" value="Genomic_DNA"/>
</dbReference>
<keyword evidence="14" id="KW-0009">Actin-binding</keyword>
<keyword evidence="11 25" id="KW-0175">Coiled coil</keyword>
<dbReference type="InterPro" id="IPR036028">
    <property type="entry name" value="SH3-like_dom_sf"/>
</dbReference>
<comment type="subunit">
    <text evidence="21">Interacts with ATG5; the interaction is direct. Interacts with WIPI2. Interacts with the ATG5-ATG12 conjugate, the interaction is however mutually exclusive with ATG16, since it does not interact with ATG12-ATG5-ATG16 complex.</text>
</comment>
<evidence type="ECO:0000256" key="26">
    <source>
        <dbReference type="SAM" id="MobiDB-lite"/>
    </source>
</evidence>
<keyword evidence="16" id="KW-0458">Lysosome</keyword>
<evidence type="ECO:0000256" key="20">
    <source>
        <dbReference type="ARBA" id="ARBA00062610"/>
    </source>
</evidence>
<keyword evidence="13" id="KW-0472">Membrane</keyword>
<evidence type="ECO:0000256" key="5">
    <source>
        <dbReference type="ARBA" id="ARBA00016409"/>
    </source>
</evidence>
<evidence type="ECO:0000256" key="2">
    <source>
        <dbReference type="ARBA" id="ARBA00004652"/>
    </source>
</evidence>
<comment type="caution">
    <text evidence="29">The sequence shown here is derived from an EMBL/GenBank/DDBJ whole genome shotgun (WGS) entry which is preliminary data.</text>
</comment>
<dbReference type="SUPFAM" id="SSF50044">
    <property type="entry name" value="SH3-domain"/>
    <property type="match status" value="1"/>
</dbReference>
<sequence>NVMEQFNPGLRNLINLGKNYEKAVNAMILAGKAYYDGVAKIGEIATGSPVSTELGHVLIEISSTHKKLNETLDENFKKFHKDIIHELEKKTELDVKYMNATLKRYQAEHRNKLDSLEKSQAELKKIRRKSQGGRNALKYEHKEIEYIETVTSRQSEIQKFIADGCKEALLEEKRRFCFLVDKHCSFANHIHYYHLQAAELLNSKLPRWQETCCDATKVPEKIMNMIEEIKTPISTPVSGTPQPSPMIERSNMIGKDYDTLSSKMPPAPSARAYTSPLIDMFNNPATVAQNSERINNSTDASEDASLQRSVSVASGLNLMKKHKVKTIFPHTAGTNKTLLSFAQGDVITLLIPEEKDGWLYGEHDATKARGWFPSSYTKLLEENAKESVTMPTPSPAPVRSVSTVDLSEKSSMAIPPPDYLECLSAGAAADKRADVAKNTSTFRVLASTPEAASPSDANGTAKPPFLSFTYRLHVGGSVKVPNKQDQLNNAAATMPTSALWAVDLFGRVYTLSTAGQYWELCKDAQLEFKRVSAATQCCWGIACDNQVYLYMCANDVPIRRREEAYENQRWNPMGGFCEKLLPSDRWQWSDVSGLQHRPLDGVALPSPHWEWESDWYVDENFGGEPTEKGGWTYAIDFPATYTRDKKWNSCVRRRKWIRYRRYKSRDTWAKIPSKDDPKELPDPFNDLSVGGWEITEEPVGRLSVWAVSLQGKVWYREDVSHSNPEGSSWSLVDTPGEVVQISCGPHDLLWATLWEGQALVREGINRNNPKGSFWSIVEPPGSENGIMHISVGVGVVWAVTKDRKVWFRRGVNSHNPCGTSWIEMVGEMTMVNVGLNDQVWGIGCEDRAVYFRQGVTPSELSGKTWKAIVVGRECDRSHSGSSSSLLSAGCFFGDEVRVSSDSTSHDTDVSSEVERRDLEQPLPRESLDNPRNPKESSALEPGVSRTAGCDEEKACPTEGRGEPAPATGPNEHPGLASTPAELPWTNIDLKEPKKAPNHSAAGFPETTGLSSLGLFPLGLEEPYGADDHPLWAWVSGGGCAVEAGSVLKWFTVQSGLSPSVQTLSLSITPAQTAAWRKQIFQQLTERTKRELENFRHYEQAVEQSVWVKTGALQWWCDWKPHKWVDVRVALEQFTGHDGARDSILFIYYVVHEEKKYLHVFLNEVTVLVPVLNEAKHSFALYTPERTRQRWPVRLAAATEQDMNDWLALLSLSCCESRRVHGRPSPQAIWSITCKGDVFVSEPSPDLEAHEHPLPCDQMFWRQMGGHLRVVEANSRGVVWGIGYDHTAWVYTGGYGGGCFQGLASSTSNIYTQSDVKSVYIYENQRWNPVTGYTSRGLPTDRYMWSDATGLQECTKAGTKPPSLQWTWVSDWHVDFSIPGGTDQEGWQYASDFPAKCKLVTSGPWLEVAPIALGDVSVIPESPEAEGCQHNVALWAVSDKGDVLCRLGVSELNPAGSSWLHVGTDQPFASVSIGACYQVWAVARDGSAFYRGSVSPSQPAGDCWYHIPPPPKQRLSQVSVGQTSVYALDENGKWLLFLRGNLWYRGGITPSYPQGSSWEHVSNNVRRVSVGPLDQVWVIANKVQGSHGLSRGTVCHRTGVQPQEPKGQGWDYGIGGGWDHISVRANATKAIRSVSQEQEARGPVCC</sequence>
<comment type="function">
    <text evidence="19">Tethering factor involved in autophagy. Involved in autophagosome maturation by promoting the autophagosome fusion with lysosomes: acts by associating with both the ATG5-ATG12 conjugate and phosphatidylinositol-3-phosphate (PtdIns(3)P) present at the surface of autophagosomes. Also involved in selective autophagy against bacterial pathogens, by being required for phagophore/preautophagosomal structure biogenesis and maturation.</text>
</comment>
<dbReference type="CDD" id="cd07645">
    <property type="entry name" value="I-BAR_IMD_BAIAP2L1"/>
    <property type="match status" value="1"/>
</dbReference>
<proteinExistence type="inferred from homology"/>
<keyword evidence="30" id="KW-1185">Reference proteome</keyword>
<dbReference type="SMART" id="SM00326">
    <property type="entry name" value="SH3"/>
    <property type="match status" value="1"/>
</dbReference>
<keyword evidence="6 24" id="KW-0728">SH3 domain</keyword>
<dbReference type="Pfam" id="PF19193">
    <property type="entry name" value="Tectonin"/>
    <property type="match status" value="1"/>
</dbReference>
<dbReference type="SUPFAM" id="SSF50729">
    <property type="entry name" value="PH domain-like"/>
    <property type="match status" value="1"/>
</dbReference>
<feature type="compositionally biased region" description="Basic and acidic residues" evidence="26">
    <location>
        <begin position="948"/>
        <end position="961"/>
    </location>
</feature>
<dbReference type="GO" id="GO:0032266">
    <property type="term" value="F:phosphatidylinositol-3-phosphate binding"/>
    <property type="evidence" value="ECO:0007669"/>
    <property type="project" value="TreeGrafter"/>
</dbReference>
<evidence type="ECO:0000256" key="6">
    <source>
        <dbReference type="ARBA" id="ARBA00022443"/>
    </source>
</evidence>
<evidence type="ECO:0000256" key="3">
    <source>
        <dbReference type="ARBA" id="ARBA00004656"/>
    </source>
</evidence>
<feature type="region of interest" description="Disordered" evidence="26">
    <location>
        <begin position="898"/>
        <end position="980"/>
    </location>
</feature>
<feature type="non-terminal residue" evidence="29">
    <location>
        <position position="1"/>
    </location>
</feature>
<dbReference type="PANTHER" id="PTHR23250">
    <property type="entry name" value="DYSFERLIN-RELATED"/>
    <property type="match status" value="1"/>
</dbReference>
<dbReference type="GO" id="GO:0000421">
    <property type="term" value="C:autophagosome membrane"/>
    <property type="evidence" value="ECO:0007669"/>
    <property type="project" value="UniProtKB-SubCell"/>
</dbReference>
<dbReference type="GO" id="GO:0005856">
    <property type="term" value="C:cytoskeleton"/>
    <property type="evidence" value="ECO:0007669"/>
    <property type="project" value="UniProtKB-SubCell"/>
</dbReference>
<evidence type="ECO:0000256" key="21">
    <source>
        <dbReference type="ARBA" id="ARBA00065127"/>
    </source>
</evidence>
<dbReference type="Gene3D" id="1.20.1270.60">
    <property type="entry name" value="Arfaptin homology (AH) domain/BAR domain"/>
    <property type="match status" value="1"/>
</dbReference>
<dbReference type="CDD" id="cd11913">
    <property type="entry name" value="SH3_BAIAP2L1"/>
    <property type="match status" value="1"/>
</dbReference>
<feature type="compositionally biased region" description="Basic and acidic residues" evidence="26">
    <location>
        <begin position="925"/>
        <end position="934"/>
    </location>
</feature>
<dbReference type="Gene3D" id="2.30.30.40">
    <property type="entry name" value="SH3 Domains"/>
    <property type="match status" value="1"/>
</dbReference>
<organism evidence="29 30">
    <name type="scientific">Sciurus carolinensis</name>
    <name type="common">Eastern gray squirrel</name>
    <dbReference type="NCBI Taxonomy" id="30640"/>
    <lineage>
        <taxon>Eukaryota</taxon>
        <taxon>Metazoa</taxon>
        <taxon>Chordata</taxon>
        <taxon>Craniata</taxon>
        <taxon>Vertebrata</taxon>
        <taxon>Euteleostomi</taxon>
        <taxon>Mammalia</taxon>
        <taxon>Eutheria</taxon>
        <taxon>Euarchontoglires</taxon>
        <taxon>Glires</taxon>
        <taxon>Rodentia</taxon>
        <taxon>Sciuromorpha</taxon>
        <taxon>Sciuridae</taxon>
        <taxon>Sciurinae</taxon>
        <taxon>Sciurini</taxon>
        <taxon>Sciurus</taxon>
    </lineage>
</organism>
<evidence type="ECO:0000256" key="23">
    <source>
        <dbReference type="ARBA" id="ARBA00080092"/>
    </source>
</evidence>
<accession>A0AA41STQ6</accession>
<evidence type="ECO:0000256" key="18">
    <source>
        <dbReference type="ARBA" id="ARBA00054781"/>
    </source>
</evidence>
<keyword evidence="12" id="KW-0446">Lipid-binding</keyword>
<dbReference type="Pfam" id="PF08397">
    <property type="entry name" value="IMD"/>
    <property type="match status" value="1"/>
</dbReference>
<evidence type="ECO:0000256" key="25">
    <source>
        <dbReference type="SAM" id="Coils"/>
    </source>
</evidence>
<evidence type="ECO:0000256" key="8">
    <source>
        <dbReference type="ARBA" id="ARBA00022553"/>
    </source>
</evidence>
<comment type="subunit">
    <text evidence="20">Interacts with RAC1. Binds to F-actin. Interacts with FASLG.</text>
</comment>
<keyword evidence="7" id="KW-0963">Cytoplasm</keyword>
<dbReference type="FunFam" id="2.30.30.40:FF:000018">
    <property type="entry name" value="Brain-specific angiogenesis inhibitor 1-associated protein 2"/>
    <property type="match status" value="1"/>
</dbReference>
<dbReference type="InterPro" id="IPR027267">
    <property type="entry name" value="AH/BAR_dom_sf"/>
</dbReference>
<evidence type="ECO:0000256" key="10">
    <source>
        <dbReference type="ARBA" id="ARBA00023006"/>
    </source>
</evidence>
<comment type="similarity">
    <text evidence="4">Belongs to the TECPR1 family.</text>
</comment>
<dbReference type="SMART" id="SM00694">
    <property type="entry name" value="DysFC"/>
    <property type="match status" value="1"/>
</dbReference>
<evidence type="ECO:0000256" key="11">
    <source>
        <dbReference type="ARBA" id="ARBA00023054"/>
    </source>
</evidence>
<evidence type="ECO:0000313" key="29">
    <source>
        <dbReference type="EMBL" id="MBZ3873644.1"/>
    </source>
</evidence>
<dbReference type="Proteomes" id="UP001166674">
    <property type="component" value="Unassembled WGS sequence"/>
</dbReference>
<evidence type="ECO:0000256" key="22">
    <source>
        <dbReference type="ARBA" id="ARBA00070318"/>
    </source>
</evidence>
<dbReference type="FunFam" id="2.30.29.30:FF:000690">
    <property type="entry name" value="Tectonin beta-propeller repeat-containing protein 1"/>
    <property type="match status" value="1"/>
</dbReference>
<dbReference type="InterPro" id="IPR035592">
    <property type="entry name" value="IRTKS_SH3"/>
</dbReference>
<evidence type="ECO:0000256" key="12">
    <source>
        <dbReference type="ARBA" id="ARBA00023121"/>
    </source>
</evidence>
<dbReference type="Pfam" id="PF06398">
    <property type="entry name" value="Pex24p"/>
    <property type="match status" value="2"/>
</dbReference>
<dbReference type="InterPro" id="IPR011993">
    <property type="entry name" value="PH-like_dom_sf"/>
</dbReference>
<dbReference type="InterPro" id="IPR006624">
    <property type="entry name" value="Beta-propeller_rpt_TECPR"/>
</dbReference>
<dbReference type="GO" id="GO:0031410">
    <property type="term" value="C:cytoplasmic vesicle"/>
    <property type="evidence" value="ECO:0007669"/>
    <property type="project" value="UniProtKB-KW"/>
</dbReference>
<dbReference type="FunFam" id="1.20.1270.60:FF:000043">
    <property type="entry name" value="Brain-specific angiogenesis inhibitor 1-associated protein 2-like 1"/>
    <property type="match status" value="1"/>
</dbReference>
<dbReference type="GO" id="GO:0097352">
    <property type="term" value="P:autophagosome maturation"/>
    <property type="evidence" value="ECO:0007669"/>
    <property type="project" value="TreeGrafter"/>
</dbReference>
<dbReference type="InterPro" id="IPR001452">
    <property type="entry name" value="SH3_domain"/>
</dbReference>
<evidence type="ECO:0000313" key="30">
    <source>
        <dbReference type="Proteomes" id="UP001166674"/>
    </source>
</evidence>
<reference evidence="29" key="1">
    <citation type="submission" date="2020-03" db="EMBL/GenBank/DDBJ databases">
        <title>Studies in the Genomics of Life Span.</title>
        <authorList>
            <person name="Glass D."/>
        </authorList>
    </citation>
    <scope>NUCLEOTIDE SEQUENCE</scope>
    <source>
        <strain evidence="29">SUZIE</strain>
        <tissue evidence="29">Muscle</tissue>
    </source>
</reference>
<evidence type="ECO:0000256" key="13">
    <source>
        <dbReference type="ARBA" id="ARBA00023136"/>
    </source>
</evidence>
<dbReference type="InterPro" id="IPR013606">
    <property type="entry name" value="I-BAR_dom"/>
</dbReference>
<dbReference type="SMART" id="SM00706">
    <property type="entry name" value="TECPR"/>
    <property type="match status" value="12"/>
</dbReference>
<dbReference type="Pfam" id="PF06462">
    <property type="entry name" value="Hyd_WA"/>
    <property type="match status" value="4"/>
</dbReference>
<dbReference type="PANTHER" id="PTHR23250:SF1">
    <property type="entry name" value="TECTONIN BETA-PROPELLER REPEAT-CONTAINING PROTEIN 1"/>
    <property type="match status" value="1"/>
</dbReference>
<comment type="subcellular location">
    <subcellularLocation>
        <location evidence="1">Cytoplasm</location>
        <location evidence="1">Cytoskeleton</location>
    </subcellularLocation>
    <subcellularLocation>
        <location evidence="2">Cytoplasmic vesicle</location>
        <location evidence="2">Autophagosome membrane</location>
    </subcellularLocation>
    <subcellularLocation>
        <location evidence="3">Lysosome membrane</location>
    </subcellularLocation>
</comment>
<feature type="coiled-coil region" evidence="25">
    <location>
        <begin position="102"/>
        <end position="129"/>
    </location>
</feature>
<dbReference type="GO" id="GO:0003779">
    <property type="term" value="F:actin binding"/>
    <property type="evidence" value="ECO:0007669"/>
    <property type="project" value="UniProtKB-KW"/>
</dbReference>
<feature type="compositionally biased region" description="Basic and acidic residues" evidence="26">
    <location>
        <begin position="898"/>
        <end position="919"/>
    </location>
</feature>
<keyword evidence="8" id="KW-0597">Phosphoprotein</keyword>
<evidence type="ECO:0000256" key="9">
    <source>
        <dbReference type="ARBA" id="ARBA00022737"/>
    </source>
</evidence>
<feature type="domain" description="SH3" evidence="27">
    <location>
        <begin position="319"/>
        <end position="382"/>
    </location>
</feature>
<keyword evidence="9" id="KW-0677">Repeat</keyword>
<evidence type="ECO:0000256" key="1">
    <source>
        <dbReference type="ARBA" id="ARBA00004245"/>
    </source>
</evidence>
<dbReference type="GO" id="GO:0007009">
    <property type="term" value="P:plasma membrane organization"/>
    <property type="evidence" value="ECO:0007669"/>
    <property type="project" value="InterPro"/>
</dbReference>
<name>A0AA41STQ6_SCICA</name>
<keyword evidence="17" id="KW-0968">Cytoplasmic vesicle</keyword>
<evidence type="ECO:0000256" key="17">
    <source>
        <dbReference type="ARBA" id="ARBA00023329"/>
    </source>
</evidence>
<dbReference type="SUPFAM" id="SSF103657">
    <property type="entry name" value="BAR/IMD domain-like"/>
    <property type="match status" value="1"/>
</dbReference>
<keyword evidence="10" id="KW-0072">Autophagy</keyword>
<dbReference type="Pfam" id="PF14604">
    <property type="entry name" value="SH3_9"/>
    <property type="match status" value="1"/>
</dbReference>